<proteinExistence type="predicted"/>
<feature type="compositionally biased region" description="Polar residues" evidence="1">
    <location>
        <begin position="37"/>
        <end position="50"/>
    </location>
</feature>
<sequence>MSPTHITIYTSAYTSALGLMGPTHYTELGRRCRTETAPETSLIHKNTTEPLNFGPANPREGSRERRGPERHLARAGGGPRTGLDSRPPAARLSLQYGRYSLPR</sequence>
<evidence type="ECO:0000256" key="1">
    <source>
        <dbReference type="SAM" id="MobiDB-lite"/>
    </source>
</evidence>
<organism evidence="2 3">
    <name type="scientific">Pieris brassicae</name>
    <name type="common">White butterfly</name>
    <name type="synonym">Large white butterfly</name>
    <dbReference type="NCBI Taxonomy" id="7116"/>
    <lineage>
        <taxon>Eukaryota</taxon>
        <taxon>Metazoa</taxon>
        <taxon>Ecdysozoa</taxon>
        <taxon>Arthropoda</taxon>
        <taxon>Hexapoda</taxon>
        <taxon>Insecta</taxon>
        <taxon>Pterygota</taxon>
        <taxon>Neoptera</taxon>
        <taxon>Endopterygota</taxon>
        <taxon>Lepidoptera</taxon>
        <taxon>Glossata</taxon>
        <taxon>Ditrysia</taxon>
        <taxon>Papilionoidea</taxon>
        <taxon>Pieridae</taxon>
        <taxon>Pierinae</taxon>
        <taxon>Pieris</taxon>
    </lineage>
</organism>
<dbReference type="EMBL" id="CALOZG010000075">
    <property type="protein sequence ID" value="CAH4036475.1"/>
    <property type="molecule type" value="Genomic_DNA"/>
</dbReference>
<accession>A0A9P0XJ77</accession>
<feature type="region of interest" description="Disordered" evidence="1">
    <location>
        <begin position="33"/>
        <end position="103"/>
    </location>
</feature>
<keyword evidence="3" id="KW-1185">Reference proteome</keyword>
<evidence type="ECO:0000313" key="2">
    <source>
        <dbReference type="EMBL" id="CAH4036475.1"/>
    </source>
</evidence>
<gene>
    <name evidence="2" type="ORF">PIBRA_LOCUS12267</name>
</gene>
<evidence type="ECO:0000313" key="3">
    <source>
        <dbReference type="Proteomes" id="UP001152562"/>
    </source>
</evidence>
<reference evidence="2" key="1">
    <citation type="submission" date="2022-05" db="EMBL/GenBank/DDBJ databases">
        <authorList>
            <person name="Okamura Y."/>
        </authorList>
    </citation>
    <scope>NUCLEOTIDE SEQUENCE</scope>
</reference>
<dbReference type="Proteomes" id="UP001152562">
    <property type="component" value="Unassembled WGS sequence"/>
</dbReference>
<name>A0A9P0XJ77_PIEBR</name>
<feature type="compositionally biased region" description="Basic and acidic residues" evidence="1">
    <location>
        <begin position="60"/>
        <end position="72"/>
    </location>
</feature>
<comment type="caution">
    <text evidence="2">The sequence shown here is derived from an EMBL/GenBank/DDBJ whole genome shotgun (WGS) entry which is preliminary data.</text>
</comment>
<dbReference type="AlphaFoldDB" id="A0A9P0XJ77"/>
<protein>
    <submittedName>
        <fullName evidence="2">Uncharacterized protein</fullName>
    </submittedName>
</protein>